<protein>
    <submittedName>
        <fullName evidence="2">CubicO group peptidase, beta-lactamase class C family</fullName>
    </submittedName>
</protein>
<gene>
    <name evidence="2" type="ORF">SAMN04515668_2056</name>
</gene>
<evidence type="ECO:0000313" key="2">
    <source>
        <dbReference type="EMBL" id="SFQ35722.1"/>
    </source>
</evidence>
<sequence length="487" mass="53731">MNPALASICHCLKHARSICRGPWLLLWLVATTAAAQTAPRPPANPLNEYLGTYEYKKPYGTLQLLPKDSLLLAIIDEAAYPLRRLRRDVFLNAGSDTIPFRRDAAGAVAGFLESGIFYKRQSVATAKSPASLVARRLPDGSHPRYAYQAPAAAGDGLPTATANAVGLNPAPLQAMVQAVVDEREYPGVHSILVWHRGKLVLEEYFYGHDRQKLQQLRSASKSFVSALVGAAIQRQAIKSEQDQVLPYFKYPAYANADPRKQAWTVQDFLTMRTGLDCNDNDGGKSAGNEEKMYPQPDWVKFVLDLPLTSNPATQGSYCSGAVAVLGKAVENATGQSLPQFAEASLFKPLGIKNYKWNYRLDNTNPTVAQLYLAPRDFLKFGVLYLQKGQWQGKQVLPAAWVEKSWGKYSQLGSKQYGYFWWHQQFKVGGQIVEAQMATGNGGQKLYVLPALDAVVVFTGGNYNSDRDTPPNELMPKYVLPVLLAGKK</sequence>
<dbReference type="SUPFAM" id="SSF56601">
    <property type="entry name" value="beta-lactamase/transpeptidase-like"/>
    <property type="match status" value="1"/>
</dbReference>
<dbReference type="EMBL" id="FOXS01000002">
    <property type="protein sequence ID" value="SFQ35722.1"/>
    <property type="molecule type" value="Genomic_DNA"/>
</dbReference>
<dbReference type="InterPro" id="IPR001466">
    <property type="entry name" value="Beta-lactam-related"/>
</dbReference>
<dbReference type="PANTHER" id="PTHR43283:SF7">
    <property type="entry name" value="BETA-LACTAMASE-RELATED DOMAIN-CONTAINING PROTEIN"/>
    <property type="match status" value="1"/>
</dbReference>
<dbReference type="Proteomes" id="UP000199029">
    <property type="component" value="Unassembled WGS sequence"/>
</dbReference>
<evidence type="ECO:0000259" key="1">
    <source>
        <dbReference type="Pfam" id="PF00144"/>
    </source>
</evidence>
<reference evidence="3" key="1">
    <citation type="submission" date="2016-10" db="EMBL/GenBank/DDBJ databases">
        <authorList>
            <person name="Varghese N."/>
            <person name="Submissions S."/>
        </authorList>
    </citation>
    <scope>NUCLEOTIDE SEQUENCE [LARGE SCALE GENOMIC DNA]</scope>
    <source>
        <strain evidence="3">OR362-8,ATCC BAA-1266,JCM 13504</strain>
    </source>
</reference>
<dbReference type="PANTHER" id="PTHR43283">
    <property type="entry name" value="BETA-LACTAMASE-RELATED"/>
    <property type="match status" value="1"/>
</dbReference>
<accession>A0A1I5XUT2</accession>
<dbReference type="Gene3D" id="3.40.710.10">
    <property type="entry name" value="DD-peptidase/beta-lactamase superfamily"/>
    <property type="match status" value="1"/>
</dbReference>
<dbReference type="InterPro" id="IPR012338">
    <property type="entry name" value="Beta-lactam/transpept-like"/>
</dbReference>
<dbReference type="STRING" id="1227077.SAMN04515668_2056"/>
<organism evidence="2 3">
    <name type="scientific">Hymenobacter arizonensis</name>
    <name type="common">Siccationidurans arizonensis</name>
    <dbReference type="NCBI Taxonomy" id="1227077"/>
    <lineage>
        <taxon>Bacteria</taxon>
        <taxon>Pseudomonadati</taxon>
        <taxon>Bacteroidota</taxon>
        <taxon>Cytophagia</taxon>
        <taxon>Cytophagales</taxon>
        <taxon>Hymenobacteraceae</taxon>
        <taxon>Hymenobacter</taxon>
    </lineage>
</organism>
<keyword evidence="3" id="KW-1185">Reference proteome</keyword>
<dbReference type="OrthoDB" id="1185352at2"/>
<dbReference type="Pfam" id="PF00144">
    <property type="entry name" value="Beta-lactamase"/>
    <property type="match status" value="1"/>
</dbReference>
<name>A0A1I5XUT2_HYMAR</name>
<proteinExistence type="predicted"/>
<dbReference type="InterPro" id="IPR050789">
    <property type="entry name" value="Diverse_Enzym_Activities"/>
</dbReference>
<evidence type="ECO:0000313" key="3">
    <source>
        <dbReference type="Proteomes" id="UP000199029"/>
    </source>
</evidence>
<feature type="domain" description="Beta-lactamase-related" evidence="1">
    <location>
        <begin position="173"/>
        <end position="457"/>
    </location>
</feature>
<dbReference type="AlphaFoldDB" id="A0A1I5XUT2"/>